<feature type="compositionally biased region" description="Low complexity" evidence="1">
    <location>
        <begin position="278"/>
        <end position="293"/>
    </location>
</feature>
<proteinExistence type="predicted"/>
<feature type="compositionally biased region" description="Low complexity" evidence="1">
    <location>
        <begin position="93"/>
        <end position="111"/>
    </location>
</feature>
<dbReference type="HOGENOM" id="CLU_042320_0_0_1"/>
<feature type="region of interest" description="Disordered" evidence="1">
    <location>
        <begin position="48"/>
        <end position="111"/>
    </location>
</feature>
<dbReference type="EMBL" id="KE504124">
    <property type="protein sequence ID" value="EPT05286.1"/>
    <property type="molecule type" value="Genomic_DNA"/>
</dbReference>
<dbReference type="OrthoDB" id="3262135at2759"/>
<name>S8FW15_FOMSC</name>
<dbReference type="Proteomes" id="UP000015241">
    <property type="component" value="Unassembled WGS sequence"/>
</dbReference>
<feature type="compositionally biased region" description="Low complexity" evidence="1">
    <location>
        <begin position="215"/>
        <end position="231"/>
    </location>
</feature>
<feature type="region of interest" description="Disordered" evidence="1">
    <location>
        <begin position="1"/>
        <end position="20"/>
    </location>
</feature>
<reference evidence="2 3" key="1">
    <citation type="journal article" date="2012" name="Science">
        <title>The Paleozoic origin of enzymatic lignin decomposition reconstructed from 31 fungal genomes.</title>
        <authorList>
            <person name="Floudas D."/>
            <person name="Binder M."/>
            <person name="Riley R."/>
            <person name="Barry K."/>
            <person name="Blanchette R.A."/>
            <person name="Henrissat B."/>
            <person name="Martinez A.T."/>
            <person name="Otillar R."/>
            <person name="Spatafora J.W."/>
            <person name="Yadav J.S."/>
            <person name="Aerts A."/>
            <person name="Benoit I."/>
            <person name="Boyd A."/>
            <person name="Carlson A."/>
            <person name="Copeland A."/>
            <person name="Coutinho P.M."/>
            <person name="de Vries R.P."/>
            <person name="Ferreira P."/>
            <person name="Findley K."/>
            <person name="Foster B."/>
            <person name="Gaskell J."/>
            <person name="Glotzer D."/>
            <person name="Gorecki P."/>
            <person name="Heitman J."/>
            <person name="Hesse C."/>
            <person name="Hori C."/>
            <person name="Igarashi K."/>
            <person name="Jurgens J.A."/>
            <person name="Kallen N."/>
            <person name="Kersten P."/>
            <person name="Kohler A."/>
            <person name="Kuees U."/>
            <person name="Kumar T.K.A."/>
            <person name="Kuo A."/>
            <person name="LaButti K."/>
            <person name="Larrondo L.F."/>
            <person name="Lindquist E."/>
            <person name="Ling A."/>
            <person name="Lombard V."/>
            <person name="Lucas S."/>
            <person name="Lundell T."/>
            <person name="Martin R."/>
            <person name="McLaughlin D.J."/>
            <person name="Morgenstern I."/>
            <person name="Morin E."/>
            <person name="Murat C."/>
            <person name="Nagy L.G."/>
            <person name="Nolan M."/>
            <person name="Ohm R.A."/>
            <person name="Patyshakuliyeva A."/>
            <person name="Rokas A."/>
            <person name="Ruiz-Duenas F.J."/>
            <person name="Sabat G."/>
            <person name="Salamov A."/>
            <person name="Samejima M."/>
            <person name="Schmutz J."/>
            <person name="Slot J.C."/>
            <person name="St John F."/>
            <person name="Stenlid J."/>
            <person name="Sun H."/>
            <person name="Sun S."/>
            <person name="Syed K."/>
            <person name="Tsang A."/>
            <person name="Wiebenga A."/>
            <person name="Young D."/>
            <person name="Pisabarro A."/>
            <person name="Eastwood D.C."/>
            <person name="Martin F."/>
            <person name="Cullen D."/>
            <person name="Grigoriev I.V."/>
            <person name="Hibbett D.S."/>
        </authorList>
    </citation>
    <scope>NUCLEOTIDE SEQUENCE</scope>
    <source>
        <strain evidence="3">FP-58527</strain>
    </source>
</reference>
<dbReference type="AlphaFoldDB" id="S8FW15"/>
<evidence type="ECO:0000313" key="3">
    <source>
        <dbReference type="Proteomes" id="UP000015241"/>
    </source>
</evidence>
<evidence type="ECO:0000313" key="2">
    <source>
        <dbReference type="EMBL" id="EPT05286.1"/>
    </source>
</evidence>
<feature type="region of interest" description="Disordered" evidence="1">
    <location>
        <begin position="277"/>
        <end position="297"/>
    </location>
</feature>
<sequence length="377" mass="39990">MATYYARPRHSAPSTQVAHAAPAQVENEAYNDQLPSLDIDIGEQSIYIFPNPSSVPPSPGSSSLFSAPTDSPSSLDSSARHLDHRQSRGRNPTSSFSAPTTTTSRSGSASSYLLVRRSLSPPTPTDTDLDAYVDGDIEVELWDWTGSSARSRGGRGGSSEPESWVLEEEVQRASRWALADADTHTRGRPFPLGASSVHARVALDDARRRLSLGPLRTRTNSRSSGSLGSGSAPAPQPRIRIPLLSFFAALLSLDLDDPALRLLTQAAPPDGQSILFPGHSGSSLSASSESASHFSEEKPARRLELVPDLSSGAHGLQRLLSSTTEPAGAALRSLRAGLSIPLEIDVPGVTGLASLFRAVGEAYHRSGQAWRDVWAGA</sequence>
<keyword evidence="3" id="KW-1185">Reference proteome</keyword>
<accession>S8FW15</accession>
<organism evidence="2 3">
    <name type="scientific">Fomitopsis schrenkii</name>
    <name type="common">Brown rot fungus</name>
    <dbReference type="NCBI Taxonomy" id="2126942"/>
    <lineage>
        <taxon>Eukaryota</taxon>
        <taxon>Fungi</taxon>
        <taxon>Dikarya</taxon>
        <taxon>Basidiomycota</taxon>
        <taxon>Agaricomycotina</taxon>
        <taxon>Agaricomycetes</taxon>
        <taxon>Polyporales</taxon>
        <taxon>Fomitopsis</taxon>
    </lineage>
</organism>
<dbReference type="InParanoid" id="S8FW15"/>
<feature type="region of interest" description="Disordered" evidence="1">
    <location>
        <begin position="212"/>
        <end position="234"/>
    </location>
</feature>
<gene>
    <name evidence="2" type="ORF">FOMPIDRAFT_1021568</name>
</gene>
<evidence type="ECO:0000256" key="1">
    <source>
        <dbReference type="SAM" id="MobiDB-lite"/>
    </source>
</evidence>
<protein>
    <submittedName>
        <fullName evidence="2">Uncharacterized protein</fullName>
    </submittedName>
</protein>